<dbReference type="PANTHER" id="PTHR45138:SF9">
    <property type="entry name" value="DIGUANYLATE CYCLASE DGCM-RELATED"/>
    <property type="match status" value="1"/>
</dbReference>
<dbReference type="InterPro" id="IPR043128">
    <property type="entry name" value="Rev_trsase/Diguanyl_cyclase"/>
</dbReference>
<comment type="catalytic activity">
    <reaction evidence="2">
        <text>2 GTP = 3',3'-c-di-GMP + 2 diphosphate</text>
        <dbReference type="Rhea" id="RHEA:24898"/>
        <dbReference type="ChEBI" id="CHEBI:33019"/>
        <dbReference type="ChEBI" id="CHEBI:37565"/>
        <dbReference type="ChEBI" id="CHEBI:58805"/>
        <dbReference type="EC" id="2.7.7.65"/>
    </reaction>
</comment>
<sequence length="396" mass="44820">MSTITTDKIKATLNHGFKPLTFSDRELELQYRRYFFDHHFRGALFPLLVGLSVYLGFIFADSLIIPQLLDQSILLRSIITVPGLFFLIFLRWGPATHWQYILASITLCLINLSIVLLGYWAAKQGQHYYQSGTLLAIMLGCTLARLPFRYALSSTVVMILSYALVIGMTKASPADIFMNNLFICLGVAFFGLVGNYQINHGLRQTYLQSLLLNAEKESLNQEKQRFEHISHIDQLTGLYNRRYLDEHYKILWQQAHQEAKDISVLMIDIDRFKEFNDLAGHHKGDEILIAVAQTLKESIRASSDLLARFGGEEFIIVCPQMNQSNALSLGEKLRQQVYSLAIAHPAGGVLSISVGIASSIPKSTERREQEHLQKVADQALYQAKQKGRNRVESALP</sequence>
<feature type="transmembrane region" description="Helical" evidence="3">
    <location>
        <begin position="73"/>
        <end position="92"/>
    </location>
</feature>
<dbReference type="PROSITE" id="PS50887">
    <property type="entry name" value="GGDEF"/>
    <property type="match status" value="1"/>
</dbReference>
<evidence type="ECO:0000259" key="4">
    <source>
        <dbReference type="PROSITE" id="PS50887"/>
    </source>
</evidence>
<dbReference type="GO" id="GO:0052621">
    <property type="term" value="F:diguanylate cyclase activity"/>
    <property type="evidence" value="ECO:0007669"/>
    <property type="project" value="UniProtKB-EC"/>
</dbReference>
<keyword evidence="5" id="KW-0548">Nucleotidyltransferase</keyword>
<evidence type="ECO:0000256" key="2">
    <source>
        <dbReference type="ARBA" id="ARBA00034247"/>
    </source>
</evidence>
<keyword evidence="3" id="KW-1133">Transmembrane helix</keyword>
<dbReference type="PANTHER" id="PTHR45138">
    <property type="entry name" value="REGULATORY COMPONENTS OF SENSORY TRANSDUCTION SYSTEM"/>
    <property type="match status" value="1"/>
</dbReference>
<keyword evidence="3" id="KW-0472">Membrane</keyword>
<gene>
    <name evidence="5" type="ORF">ACFOEK_06650</name>
</gene>
<dbReference type="EMBL" id="JBHRSZ010000002">
    <property type="protein sequence ID" value="MFC3150698.1"/>
    <property type="molecule type" value="Genomic_DNA"/>
</dbReference>
<feature type="transmembrane region" description="Helical" evidence="3">
    <location>
        <begin position="43"/>
        <end position="66"/>
    </location>
</feature>
<evidence type="ECO:0000313" key="6">
    <source>
        <dbReference type="Proteomes" id="UP001595476"/>
    </source>
</evidence>
<feature type="transmembrane region" description="Helical" evidence="3">
    <location>
        <begin position="181"/>
        <end position="198"/>
    </location>
</feature>
<dbReference type="SUPFAM" id="SSF55073">
    <property type="entry name" value="Nucleotide cyclase"/>
    <property type="match status" value="1"/>
</dbReference>
<keyword evidence="5" id="KW-0808">Transferase</keyword>
<dbReference type="SMART" id="SM00267">
    <property type="entry name" value="GGDEF"/>
    <property type="match status" value="1"/>
</dbReference>
<feature type="transmembrane region" description="Helical" evidence="3">
    <location>
        <begin position="98"/>
        <end position="121"/>
    </location>
</feature>
<evidence type="ECO:0000256" key="3">
    <source>
        <dbReference type="SAM" id="Phobius"/>
    </source>
</evidence>
<feature type="domain" description="GGDEF" evidence="4">
    <location>
        <begin position="260"/>
        <end position="396"/>
    </location>
</feature>
<dbReference type="NCBIfam" id="TIGR00254">
    <property type="entry name" value="GGDEF"/>
    <property type="match status" value="1"/>
</dbReference>
<dbReference type="Proteomes" id="UP001595476">
    <property type="component" value="Unassembled WGS sequence"/>
</dbReference>
<evidence type="ECO:0000256" key="1">
    <source>
        <dbReference type="ARBA" id="ARBA00012528"/>
    </source>
</evidence>
<dbReference type="Gene3D" id="3.30.70.270">
    <property type="match status" value="1"/>
</dbReference>
<keyword evidence="6" id="KW-1185">Reference proteome</keyword>
<dbReference type="InterPro" id="IPR029787">
    <property type="entry name" value="Nucleotide_cyclase"/>
</dbReference>
<reference evidence="6" key="1">
    <citation type="journal article" date="2019" name="Int. J. Syst. Evol. Microbiol.">
        <title>The Global Catalogue of Microorganisms (GCM) 10K type strain sequencing project: providing services to taxonomists for standard genome sequencing and annotation.</title>
        <authorList>
            <consortium name="The Broad Institute Genomics Platform"/>
            <consortium name="The Broad Institute Genome Sequencing Center for Infectious Disease"/>
            <person name="Wu L."/>
            <person name="Ma J."/>
        </authorList>
    </citation>
    <scope>NUCLEOTIDE SEQUENCE [LARGE SCALE GENOMIC DNA]</scope>
    <source>
        <strain evidence="6">KCTC 52438</strain>
    </source>
</reference>
<dbReference type="EC" id="2.7.7.65" evidence="1"/>
<organism evidence="5 6">
    <name type="scientific">Litoribrevibacter euphylliae</name>
    <dbReference type="NCBI Taxonomy" id="1834034"/>
    <lineage>
        <taxon>Bacteria</taxon>
        <taxon>Pseudomonadati</taxon>
        <taxon>Pseudomonadota</taxon>
        <taxon>Gammaproteobacteria</taxon>
        <taxon>Oceanospirillales</taxon>
        <taxon>Oceanospirillaceae</taxon>
        <taxon>Litoribrevibacter</taxon>
    </lineage>
</organism>
<protein>
    <recommendedName>
        <fullName evidence="1">diguanylate cyclase</fullName>
        <ecNumber evidence="1">2.7.7.65</ecNumber>
    </recommendedName>
</protein>
<evidence type="ECO:0000313" key="5">
    <source>
        <dbReference type="EMBL" id="MFC3150698.1"/>
    </source>
</evidence>
<dbReference type="CDD" id="cd01949">
    <property type="entry name" value="GGDEF"/>
    <property type="match status" value="1"/>
</dbReference>
<dbReference type="RefSeq" id="WP_386717978.1">
    <property type="nucleotide sequence ID" value="NZ_JBHRSZ010000002.1"/>
</dbReference>
<dbReference type="Pfam" id="PF00990">
    <property type="entry name" value="GGDEF"/>
    <property type="match status" value="1"/>
</dbReference>
<dbReference type="InterPro" id="IPR000160">
    <property type="entry name" value="GGDEF_dom"/>
</dbReference>
<dbReference type="InterPro" id="IPR050469">
    <property type="entry name" value="Diguanylate_Cyclase"/>
</dbReference>
<name>A0ABV7HDS2_9GAMM</name>
<accession>A0ABV7HDS2</accession>
<proteinExistence type="predicted"/>
<comment type="caution">
    <text evidence="5">The sequence shown here is derived from an EMBL/GenBank/DDBJ whole genome shotgun (WGS) entry which is preliminary data.</text>
</comment>
<feature type="transmembrane region" description="Helical" evidence="3">
    <location>
        <begin position="152"/>
        <end position="169"/>
    </location>
</feature>
<keyword evidence="3" id="KW-0812">Transmembrane</keyword>